<dbReference type="InterPro" id="IPR008928">
    <property type="entry name" value="6-hairpin_glycosidase_sf"/>
</dbReference>
<dbReference type="InterPro" id="IPR012341">
    <property type="entry name" value="6hp_glycosidase-like_sf"/>
</dbReference>
<evidence type="ECO:0000256" key="1">
    <source>
        <dbReference type="ARBA" id="ARBA00000966"/>
    </source>
</evidence>
<dbReference type="SUPFAM" id="SSF48208">
    <property type="entry name" value="Six-hairpin glycosidases"/>
    <property type="match status" value="1"/>
</dbReference>
<evidence type="ECO:0000256" key="7">
    <source>
        <dbReference type="ARBA" id="ARBA00023326"/>
    </source>
</evidence>
<feature type="active site" evidence="8">
    <location>
        <position position="764"/>
    </location>
</feature>
<keyword evidence="7 8" id="KW-0624">Polysaccharide degradation</keyword>
<proteinExistence type="inferred from homology"/>
<evidence type="ECO:0000256" key="3">
    <source>
        <dbReference type="ARBA" id="ARBA00022801"/>
    </source>
</evidence>
<keyword evidence="14" id="KW-1185">Reference proteome</keyword>
<dbReference type="Proteomes" id="UP001630127">
    <property type="component" value="Unassembled WGS sequence"/>
</dbReference>
<dbReference type="Pfam" id="PF14416">
    <property type="entry name" value="PMR5N"/>
    <property type="match status" value="1"/>
</dbReference>
<keyword evidence="10" id="KW-0472">Membrane</keyword>
<keyword evidence="10" id="KW-0812">Transmembrane</keyword>
<dbReference type="AlphaFoldDB" id="A0ABD2ZXG8"/>
<comment type="similarity">
    <text evidence="2 8 9">Belongs to the glycosyl hydrolase 9 (cellulase E) family.</text>
</comment>
<feature type="transmembrane region" description="Helical" evidence="10">
    <location>
        <begin position="27"/>
        <end position="45"/>
    </location>
</feature>
<keyword evidence="4 9" id="KW-0136">Cellulose degradation</keyword>
<accession>A0ABD2ZXG8</accession>
<dbReference type="EC" id="3.2.1.4" evidence="9"/>
<evidence type="ECO:0000256" key="6">
    <source>
        <dbReference type="ARBA" id="ARBA00023295"/>
    </source>
</evidence>
<evidence type="ECO:0000256" key="5">
    <source>
        <dbReference type="ARBA" id="ARBA00023277"/>
    </source>
</evidence>
<feature type="domain" description="Glycoside hydrolase family 9" evidence="11">
    <location>
        <begin position="452"/>
        <end position="838"/>
    </location>
</feature>
<comment type="caution">
    <text evidence="13">The sequence shown here is derived from an EMBL/GenBank/DDBJ whole genome shotgun (WGS) entry which is preliminary data.</text>
</comment>
<sequence length="846" mass="95840">MPRKTSLFSSEAFTLIMKHGSRKNSTLSIFVVVFSVFLFGCFIYNEDVKSISEFPFSRPNKPDQEIQNDPSSPSKILLFNDKVDENNVDNIPVVMNSRTIVGKEVKSSKEDKFELPVDEDVEDDEEVQLPPQDCDLFTGEWVLDNATHPLYKEPECEFLTAQVTCLRNGRRDSLYQNWRWQPRDCSLPKFKARLLLEKLRNKRLMFVGDSLNRNQWESMICLVQSIVPPGRKSLNKTGSLSIFRIEDYNATVEFYWAPFLVESNSDDPNMHSVLNRIIMPESIKKHGKNWKNVDYLIFNTYIWWMNTFTMKVLRGSFDEGSTEYDEIERPVAYGRVLKTWSKWVNKNIDPNRTQVFFMSTSPLHIKSLDWGNLDGIKCAKETTPVLNTSMPLSVGTDRRLVVIAANVTRSMVLPVYFLNITTLSEYRKDAHTSVHTIRQGKMLTPEQQADPATYADCIHWGELSNALDAIKWGTDYLFKAHPEPNVLYGEVGDGDSDHKCWQRPEDMTTPRNAYKIDEQHPGADLAGETAAAFAASALAFRKLNPGYSSELINHAKEARLNSSLFDFATKYPGLYQNSIPVTMEFYKSSGFEDEQLWAAAWLERATQDKTYADYLNKATTSGGTRSTFSWDDKYVGSQVLVAKSLLEGRLGEYGNLGQFKTNAEQFICNCIQKGSSNTQKTSGGLLWFDYWNNLQYVTTALFTMSTYADTLSTAKNTLQCSSGSVTPDDLIKFVRSQVDHILGSNSNKLSYMVGFGSNYPKNVHHRGSSIVSIKKDRKPVACQQGYEIWFNKDAPNPNILEGAIVGGPDKNDYYNDSRSNYQQAEAATVNTAPLVGLLARMASNNK</sequence>
<keyword evidence="3 8" id="KW-0378">Hydrolase</keyword>
<keyword evidence="10" id="KW-1133">Transmembrane helix</keyword>
<protein>
    <recommendedName>
        <fullName evidence="9">Endoglucanase</fullName>
        <ecNumber evidence="9">3.2.1.4</ecNumber>
    </recommendedName>
</protein>
<keyword evidence="6 8" id="KW-0326">Glycosidase</keyword>
<keyword evidence="5 8" id="KW-0119">Carbohydrate metabolism</keyword>
<dbReference type="PROSITE" id="PS00592">
    <property type="entry name" value="GH9_2"/>
    <property type="match status" value="1"/>
</dbReference>
<dbReference type="GO" id="GO:0030245">
    <property type="term" value="P:cellulose catabolic process"/>
    <property type="evidence" value="ECO:0007669"/>
    <property type="project" value="UniProtKB-KW"/>
</dbReference>
<evidence type="ECO:0000256" key="4">
    <source>
        <dbReference type="ARBA" id="ARBA00023001"/>
    </source>
</evidence>
<dbReference type="InterPro" id="IPR001701">
    <property type="entry name" value="Glyco_hydro_9"/>
</dbReference>
<name>A0ABD2ZXG8_9GENT</name>
<dbReference type="InterPro" id="IPR025846">
    <property type="entry name" value="TBL_N"/>
</dbReference>
<dbReference type="PANTHER" id="PTHR22298">
    <property type="entry name" value="ENDO-1,4-BETA-GLUCANASE"/>
    <property type="match status" value="1"/>
</dbReference>
<evidence type="ECO:0000256" key="2">
    <source>
        <dbReference type="ARBA" id="ARBA00007072"/>
    </source>
</evidence>
<dbReference type="EMBL" id="JBJUIK010000007">
    <property type="protein sequence ID" value="KAL3523993.1"/>
    <property type="molecule type" value="Genomic_DNA"/>
</dbReference>
<evidence type="ECO:0000259" key="12">
    <source>
        <dbReference type="Pfam" id="PF14416"/>
    </source>
</evidence>
<evidence type="ECO:0000313" key="13">
    <source>
        <dbReference type="EMBL" id="KAL3523993.1"/>
    </source>
</evidence>
<evidence type="ECO:0000256" key="8">
    <source>
        <dbReference type="PROSITE-ProRule" id="PRU10059"/>
    </source>
</evidence>
<evidence type="ECO:0000256" key="9">
    <source>
        <dbReference type="RuleBase" id="RU361166"/>
    </source>
</evidence>
<reference evidence="13 14" key="1">
    <citation type="submission" date="2024-11" db="EMBL/GenBank/DDBJ databases">
        <title>A near-complete genome assembly of Cinchona calisaya.</title>
        <authorList>
            <person name="Lian D.C."/>
            <person name="Zhao X.W."/>
            <person name="Wei L."/>
        </authorList>
    </citation>
    <scope>NUCLEOTIDE SEQUENCE [LARGE SCALE GENOMIC DNA]</scope>
    <source>
        <tissue evidence="13">Nenye</tissue>
    </source>
</reference>
<gene>
    <name evidence="13" type="ORF">ACH5RR_016827</name>
</gene>
<dbReference type="GO" id="GO:0016020">
    <property type="term" value="C:membrane"/>
    <property type="evidence" value="ECO:0007669"/>
    <property type="project" value="UniProtKB-SubCell"/>
</dbReference>
<dbReference type="Pfam" id="PF00759">
    <property type="entry name" value="Glyco_hydro_9"/>
    <property type="match status" value="1"/>
</dbReference>
<organism evidence="13 14">
    <name type="scientific">Cinchona calisaya</name>
    <dbReference type="NCBI Taxonomy" id="153742"/>
    <lineage>
        <taxon>Eukaryota</taxon>
        <taxon>Viridiplantae</taxon>
        <taxon>Streptophyta</taxon>
        <taxon>Embryophyta</taxon>
        <taxon>Tracheophyta</taxon>
        <taxon>Spermatophyta</taxon>
        <taxon>Magnoliopsida</taxon>
        <taxon>eudicotyledons</taxon>
        <taxon>Gunneridae</taxon>
        <taxon>Pentapetalae</taxon>
        <taxon>asterids</taxon>
        <taxon>lamiids</taxon>
        <taxon>Gentianales</taxon>
        <taxon>Rubiaceae</taxon>
        <taxon>Cinchonoideae</taxon>
        <taxon>Cinchoneae</taxon>
        <taxon>Cinchona</taxon>
    </lineage>
</organism>
<evidence type="ECO:0000256" key="10">
    <source>
        <dbReference type="SAM" id="Phobius"/>
    </source>
</evidence>
<comment type="catalytic activity">
    <reaction evidence="1 9">
        <text>Endohydrolysis of (1-&gt;4)-beta-D-glucosidic linkages in cellulose, lichenin and cereal beta-D-glucans.</text>
        <dbReference type="EC" id="3.2.1.4"/>
    </reaction>
</comment>
<dbReference type="InterPro" id="IPR018221">
    <property type="entry name" value="Glyco_hydro_9_His_AS"/>
</dbReference>
<feature type="domain" description="Trichome birefringence-like N-terminal" evidence="12">
    <location>
        <begin position="133"/>
        <end position="186"/>
    </location>
</feature>
<evidence type="ECO:0000313" key="14">
    <source>
        <dbReference type="Proteomes" id="UP001630127"/>
    </source>
</evidence>
<evidence type="ECO:0000259" key="11">
    <source>
        <dbReference type="Pfam" id="PF00759"/>
    </source>
</evidence>
<dbReference type="GO" id="GO:0008810">
    <property type="term" value="F:cellulase activity"/>
    <property type="evidence" value="ECO:0007669"/>
    <property type="project" value="UniProtKB-EC"/>
</dbReference>
<dbReference type="Gene3D" id="1.50.10.10">
    <property type="match status" value="1"/>
</dbReference>